<evidence type="ECO:0000313" key="2">
    <source>
        <dbReference type="Proteomes" id="UP000031972"/>
    </source>
</evidence>
<comment type="caution">
    <text evidence="1">The sequence shown here is derived from an EMBL/GenBank/DDBJ whole genome shotgun (WGS) entry which is preliminary data.</text>
</comment>
<dbReference type="EMBL" id="JXRR01000014">
    <property type="protein sequence ID" value="KIL47976.1"/>
    <property type="molecule type" value="Genomic_DNA"/>
</dbReference>
<keyword evidence="2" id="KW-1185">Reference proteome</keyword>
<dbReference type="AlphaFoldDB" id="A0A0C2VU77"/>
<evidence type="ECO:0000313" key="1">
    <source>
        <dbReference type="EMBL" id="KIL47976.1"/>
    </source>
</evidence>
<name>A0A0C2VU77_9BACL</name>
<accession>A0A0C2VU77</accession>
<dbReference type="PATRIC" id="fig|220754.4.peg.2159"/>
<dbReference type="Proteomes" id="UP000031972">
    <property type="component" value="Unassembled WGS sequence"/>
</dbReference>
<sequence length="89" mass="10437">MNLSSDQLLEAYELLWNNRTLDRSLPAEESTVSAIKRELQDELTHPRVRVKPDQKFYQAVERIVYSSLSRDEKIGLIQLYTAIFHEITD</sequence>
<reference evidence="1 2" key="1">
    <citation type="submission" date="2015-01" db="EMBL/GenBank/DDBJ databases">
        <title>Jeotgalibacillus campisalis genome sequencing.</title>
        <authorList>
            <person name="Goh K.M."/>
            <person name="Chan K.-G."/>
            <person name="Yaakop A.S."/>
            <person name="Ee R."/>
            <person name="Gan H.M."/>
            <person name="Chan C.S."/>
        </authorList>
    </citation>
    <scope>NUCLEOTIDE SEQUENCE [LARGE SCALE GENOMIC DNA]</scope>
    <source>
        <strain evidence="1 2">SF-57</strain>
    </source>
</reference>
<dbReference type="RefSeq" id="WP_041057898.1">
    <property type="nucleotide sequence ID" value="NZ_JXRR01000014.1"/>
</dbReference>
<organism evidence="1 2">
    <name type="scientific">Jeotgalibacillus campisalis</name>
    <dbReference type="NCBI Taxonomy" id="220754"/>
    <lineage>
        <taxon>Bacteria</taxon>
        <taxon>Bacillati</taxon>
        <taxon>Bacillota</taxon>
        <taxon>Bacilli</taxon>
        <taxon>Bacillales</taxon>
        <taxon>Caryophanaceae</taxon>
        <taxon>Jeotgalibacillus</taxon>
    </lineage>
</organism>
<protein>
    <submittedName>
        <fullName evidence="1">Uncharacterized protein</fullName>
    </submittedName>
</protein>
<gene>
    <name evidence="1" type="ORF">KR50_21430</name>
</gene>
<dbReference type="OrthoDB" id="2454083at2"/>
<proteinExistence type="predicted"/>